<dbReference type="FunFam" id="1.20.1070.10:FF:000268">
    <property type="entry name" value="Putative olfactory receptor 2I1"/>
    <property type="match status" value="3"/>
</dbReference>
<feature type="transmembrane region" description="Helical" evidence="10">
    <location>
        <begin position="760"/>
        <end position="780"/>
    </location>
</feature>
<dbReference type="Pfam" id="PF13853">
    <property type="entry name" value="7tm_4"/>
    <property type="match status" value="3"/>
</dbReference>
<dbReference type="GO" id="GO:0008146">
    <property type="term" value="F:sulfotransferase activity"/>
    <property type="evidence" value="ECO:0007669"/>
    <property type="project" value="InterPro"/>
</dbReference>
<comment type="subcellular location">
    <subcellularLocation>
        <location evidence="1">Cell membrane</location>
        <topology evidence="1">Multi-pass membrane protein</topology>
    </subcellularLocation>
</comment>
<dbReference type="InterPro" id="IPR050516">
    <property type="entry name" value="Olfactory_GPCR"/>
</dbReference>
<feature type="transmembrane region" description="Helical" evidence="10">
    <location>
        <begin position="139"/>
        <end position="158"/>
    </location>
</feature>
<dbReference type="PRINTS" id="PR00245">
    <property type="entry name" value="OLFACTORYR"/>
</dbReference>
<evidence type="ECO:0000259" key="11">
    <source>
        <dbReference type="PROSITE" id="PS50262"/>
    </source>
</evidence>
<keyword evidence="4" id="KW-0552">Olfaction</keyword>
<protein>
    <submittedName>
        <fullName evidence="12">Olfactory receptor</fullName>
    </submittedName>
</protein>
<dbReference type="SUPFAM" id="SSF52540">
    <property type="entry name" value="P-loop containing nucleoside triphosphate hydrolases"/>
    <property type="match status" value="1"/>
</dbReference>
<dbReference type="GO" id="GO:0004930">
    <property type="term" value="F:G protein-coupled receptor activity"/>
    <property type="evidence" value="ECO:0007669"/>
    <property type="project" value="UniProtKB-KW"/>
</dbReference>
<evidence type="ECO:0000256" key="7">
    <source>
        <dbReference type="ARBA" id="ARBA00023136"/>
    </source>
</evidence>
<feature type="transmembrane region" description="Helical" evidence="10">
    <location>
        <begin position="945"/>
        <end position="968"/>
    </location>
</feature>
<reference evidence="12" key="1">
    <citation type="submission" date="2022-03" db="EMBL/GenBank/DDBJ databases">
        <authorList>
            <person name="Alioto T."/>
            <person name="Alioto T."/>
            <person name="Gomez Garrido J."/>
        </authorList>
    </citation>
    <scope>NUCLEOTIDE SEQUENCE</scope>
</reference>
<dbReference type="PANTHER" id="PTHR26452">
    <property type="entry name" value="OLFACTORY RECEPTOR"/>
    <property type="match status" value="1"/>
</dbReference>
<dbReference type="InterPro" id="IPR000276">
    <property type="entry name" value="GPCR_Rhodpsn"/>
</dbReference>
<keyword evidence="6" id="KW-0297">G-protein coupled receptor</keyword>
<keyword evidence="13" id="KW-1185">Reference proteome</keyword>
<feature type="transmembrane region" description="Helical" evidence="10">
    <location>
        <begin position="382"/>
        <end position="405"/>
    </location>
</feature>
<feature type="domain" description="G-protein coupled receptors family 1 profile" evidence="11">
    <location>
        <begin position="398"/>
        <end position="648"/>
    </location>
</feature>
<dbReference type="GO" id="GO:0005886">
    <property type="term" value="C:plasma membrane"/>
    <property type="evidence" value="ECO:0007669"/>
    <property type="project" value="UniProtKB-SubCell"/>
</dbReference>
<dbReference type="InterPro" id="IPR000725">
    <property type="entry name" value="Olfact_rcpt"/>
</dbReference>
<evidence type="ECO:0000256" key="3">
    <source>
        <dbReference type="ARBA" id="ARBA00022692"/>
    </source>
</evidence>
<dbReference type="EMBL" id="OW240920">
    <property type="protein sequence ID" value="CAH2314621.1"/>
    <property type="molecule type" value="Genomic_DNA"/>
</dbReference>
<dbReference type="InterPro" id="IPR017452">
    <property type="entry name" value="GPCR_Rhodpsn_7TM"/>
</dbReference>
<feature type="transmembrane region" description="Helical" evidence="10">
    <location>
        <begin position="561"/>
        <end position="584"/>
    </location>
</feature>
<feature type="transmembrane region" description="Helical" evidence="10">
    <location>
        <begin position="1124"/>
        <end position="1146"/>
    </location>
</feature>
<evidence type="ECO:0000256" key="9">
    <source>
        <dbReference type="ARBA" id="ARBA00023224"/>
    </source>
</evidence>
<dbReference type="PRINTS" id="PR00237">
    <property type="entry name" value="GPCRRHODOPSN"/>
</dbReference>
<feature type="transmembrane region" description="Helical" evidence="10">
    <location>
        <begin position="596"/>
        <end position="619"/>
    </location>
</feature>
<feature type="transmembrane region" description="Helical" evidence="10">
    <location>
        <begin position="98"/>
        <end position="119"/>
    </location>
</feature>
<keyword evidence="9" id="KW-0807">Transducer</keyword>
<feature type="domain" description="G-protein coupled receptors family 1 profile" evidence="11">
    <location>
        <begin position="961"/>
        <end position="1211"/>
    </location>
</feature>
<organism evidence="12 13">
    <name type="scientific">Pelobates cultripes</name>
    <name type="common">Western spadefoot toad</name>
    <dbReference type="NCBI Taxonomy" id="61616"/>
    <lineage>
        <taxon>Eukaryota</taxon>
        <taxon>Metazoa</taxon>
        <taxon>Chordata</taxon>
        <taxon>Craniata</taxon>
        <taxon>Vertebrata</taxon>
        <taxon>Euteleostomi</taxon>
        <taxon>Amphibia</taxon>
        <taxon>Batrachia</taxon>
        <taxon>Anura</taxon>
        <taxon>Pelobatoidea</taxon>
        <taxon>Pelobatidae</taxon>
        <taxon>Pelobates</taxon>
    </lineage>
</organism>
<feature type="transmembrane region" description="Helical" evidence="10">
    <location>
        <begin position="242"/>
        <end position="265"/>
    </location>
</feature>
<feature type="transmembrane region" description="Helical" evidence="10">
    <location>
        <begin position="726"/>
        <end position="748"/>
    </location>
</feature>
<accession>A0AAD1WMG4</accession>
<dbReference type="Pfam" id="PF00001">
    <property type="entry name" value="7tm_1"/>
    <property type="match status" value="1"/>
</dbReference>
<evidence type="ECO:0000256" key="5">
    <source>
        <dbReference type="ARBA" id="ARBA00022989"/>
    </source>
</evidence>
<keyword evidence="4" id="KW-0716">Sensory transduction</keyword>
<dbReference type="SUPFAM" id="SSF81321">
    <property type="entry name" value="Family A G protein-coupled receptor-like"/>
    <property type="match status" value="4"/>
</dbReference>
<feature type="domain" description="G-protein coupled receptors family 1 profile" evidence="11">
    <location>
        <begin position="742"/>
        <end position="840"/>
    </location>
</feature>
<feature type="transmembrane region" description="Helical" evidence="10">
    <location>
        <begin position="277"/>
        <end position="299"/>
    </location>
</feature>
<keyword evidence="7 10" id="KW-0472">Membrane</keyword>
<name>A0AAD1WMG4_PELCU</name>
<gene>
    <name evidence="12" type="ORF">PECUL_23A014583</name>
</gene>
<evidence type="ECO:0000313" key="13">
    <source>
        <dbReference type="Proteomes" id="UP001295444"/>
    </source>
</evidence>
<proteinExistence type="predicted"/>
<dbReference type="FunFam" id="1.20.1070.10:FF:000410">
    <property type="entry name" value="Olfactory receptor 1348"/>
    <property type="match status" value="1"/>
</dbReference>
<feature type="domain" description="G-protein coupled receptors family 1 profile" evidence="11">
    <location>
        <begin position="79"/>
        <end position="329"/>
    </location>
</feature>
<dbReference type="Gene3D" id="1.20.1070.10">
    <property type="entry name" value="Rhodopsin 7-helix transmembrane proteins"/>
    <property type="match status" value="4"/>
</dbReference>
<sequence>MSIGIFSSRFPSVSVLPVTYFLQHYPCDRISLLQTSLESNEFHNCLIDRTHYSCISDVPKLQVPISLLVLLIYLITLGGNMTILMLVCWEPKLHTPMYFFLCNLSLLDMMSSTSTLHRIFVNFFSGSNKISVFSCMTQIFMFLTLTTDQLLLLTAMSFDRYVAICYPMHYAMFMNRTVCTSLAIASWLLGVVEITPIFWTISRFTCYRGNEINHFLCDIIPLIKLSCNDTSFLKTYLFIEGYFVGCLCPFLLTFISYVFIIITILKIRSNIGRRKTFYTCSSHLTVVVFLYATLVIQYLRPDSADTLESNKLFSLFNTAAVPMLNPLIYSLKNKDLVSVSDNCGTVSLRNVNCERVSCQCVSDTTVTFFIIKGISDVPKVQVLIFLLVLLIYLLTLGGNITILLLVCLDYHLHNPMYFFLCNLSIVDICCSTVTLHNILIMFLTGSDRVSFSTCMAQIYFFSSFTANELLTLTAMSYDRYMAICKPLHYRVVMRMKNCYALAVSIWALTFIDIIPYMVLIAKLSCYKSNVINHFFCDIMFVIQQSCSDTSALDTLFFTEGLLLLSLFPYLLTFISYLFIIATILKIRSSSGRWKAFYTCSSHLTVVVLLYSTLSCQYLMPIAVGNLDFNKGFSLFNTAAVPILNPIIYSLKNEDVKAALKRKIKLADSEKMGHYLRCSTSMSEGIRPVFSGIDYGFSDIVDVGEPNQTVLSYFVIKGFSDVPQLQVLIFHLVLLIYLVTLGGNVSILLLVCWDSHLHTPMYFFLCNLSVLDISSINVTLHQIFANFITGQSTVSYMACMVQVCMFSWFSGNELVLLTAMSYDRYVAICNPLQYPLIMNLRFCIQMAIFSSFSCYISNKINHFFCDIIPLMNLSCSDTSILELLIFTEVHDFMILQKVLMIRGIPCSGHRKGIWSMLKKTKCNKSFLTRTFKLSSYFTTRVEAVKVLIFLLVLLIYLITLGGNTAILLLVCWDSHLHTPMYFFLCNLSVLDVSAINVTLHKIFATFISGDKTVSFLACMVQVCIFLWLSANELLLLTAMSYDRYVAICDPLRYRMVMNLKVCYLLAMFCWLWSLVQILPPVFILASFSCYSSIEINHFFCDIAPLMKLSCSDTSSLELVILTEGVLLSTFTPFVLTFTSYVFIIITIMRIKTNTGRRKAFYTCSSHLTIVIILYVILVCQYMVPTSASMLDYNKLFSMFNTAAVPMLNPLIYSLKNKDVSNGHPRSLGHADGSEVLKKVCNTSQRYRRVNRVMNALRLTWRSGSSFLGNIFNNHHDVFYMFEPGHPVWMKLLHETAENLHYPLRDILRSLFTCDVSSLHPYLPRGGKKISDFHYFAESRALCMPPACQSSKMTTTYNRLNCSLVCGENPLKNIENVCRSHKHMAMKTVRILDLKVLIPLLQDPKLDLRIVHLVRDPRAVVSSRQYFTLIDDDRIVYRDGISDQGGNKNKTPNVTEVMAKICRSQVSMHEEGRDSTNFPLGRYMLVRLEDLAWDPLSNVDKVFSFVGLSMTPEIRHWVHNITHHEISGPGKKEGEKSHVASEWGRSVSCRWMSSLYELGMGDLKVMQRQYKRNWALVVVPWFQNFFLYCTLIKI</sequence>
<feature type="transmembrane region" description="Helical" evidence="10">
    <location>
        <begin position="65"/>
        <end position="86"/>
    </location>
</feature>
<feature type="transmembrane region" description="Helical" evidence="10">
    <location>
        <begin position="178"/>
        <end position="201"/>
    </location>
</feature>
<dbReference type="Pfam" id="PF00685">
    <property type="entry name" value="Sulfotransfer_1"/>
    <property type="match status" value="1"/>
</dbReference>
<keyword evidence="3 10" id="KW-0812">Transmembrane</keyword>
<feature type="transmembrane region" description="Helical" evidence="10">
    <location>
        <begin position="1012"/>
        <end position="1035"/>
    </location>
</feature>
<feature type="transmembrane region" description="Helical" evidence="10">
    <location>
        <begin position="417"/>
        <end position="444"/>
    </location>
</feature>
<feature type="transmembrane region" description="Helical" evidence="10">
    <location>
        <begin position="456"/>
        <end position="477"/>
    </location>
</feature>
<dbReference type="InterPro" id="IPR027417">
    <property type="entry name" value="P-loop_NTPase"/>
</dbReference>
<dbReference type="Gene3D" id="3.40.50.300">
    <property type="entry name" value="P-loop containing nucleotide triphosphate hydrolases"/>
    <property type="match status" value="1"/>
</dbReference>
<dbReference type="GO" id="GO:0004984">
    <property type="term" value="F:olfactory receptor activity"/>
    <property type="evidence" value="ECO:0007669"/>
    <property type="project" value="InterPro"/>
</dbReference>
<feature type="transmembrane region" description="Helical" evidence="10">
    <location>
        <begin position="1056"/>
        <end position="1077"/>
    </location>
</feature>
<feature type="transmembrane region" description="Helical" evidence="10">
    <location>
        <begin position="1158"/>
        <end position="1182"/>
    </location>
</feature>
<keyword evidence="5 10" id="KW-1133">Transmembrane helix</keyword>
<feature type="transmembrane region" description="Helical" evidence="10">
    <location>
        <begin position="792"/>
        <end position="810"/>
    </location>
</feature>
<dbReference type="InterPro" id="IPR000863">
    <property type="entry name" value="Sulfotransferase_dom"/>
</dbReference>
<dbReference type="PROSITE" id="PS50262">
    <property type="entry name" value="G_PROTEIN_RECEP_F1_2"/>
    <property type="match status" value="4"/>
</dbReference>
<feature type="transmembrane region" description="Helical" evidence="10">
    <location>
        <begin position="498"/>
        <end position="519"/>
    </location>
</feature>
<evidence type="ECO:0000256" key="10">
    <source>
        <dbReference type="SAM" id="Phobius"/>
    </source>
</evidence>
<evidence type="ECO:0000313" key="12">
    <source>
        <dbReference type="EMBL" id="CAH2314621.1"/>
    </source>
</evidence>
<dbReference type="Proteomes" id="UP001295444">
    <property type="component" value="Chromosome 09"/>
</dbReference>
<evidence type="ECO:0000256" key="6">
    <source>
        <dbReference type="ARBA" id="ARBA00023040"/>
    </source>
</evidence>
<evidence type="ECO:0000256" key="4">
    <source>
        <dbReference type="ARBA" id="ARBA00022725"/>
    </source>
</evidence>
<dbReference type="CDD" id="cd13954">
    <property type="entry name" value="7tmA_OR"/>
    <property type="match status" value="3"/>
</dbReference>
<evidence type="ECO:0000256" key="2">
    <source>
        <dbReference type="ARBA" id="ARBA00022475"/>
    </source>
</evidence>
<keyword evidence="8 12" id="KW-0675">Receptor</keyword>
<keyword evidence="2" id="KW-1003">Cell membrane</keyword>
<evidence type="ECO:0000256" key="1">
    <source>
        <dbReference type="ARBA" id="ARBA00004651"/>
    </source>
</evidence>
<evidence type="ECO:0000256" key="8">
    <source>
        <dbReference type="ARBA" id="ARBA00023170"/>
    </source>
</evidence>